<sequence length="71" mass="7445">MPSAVRAVITVCQDQSLDNLADIADKVVDNTRSTGVAAVSTSAGPTNVYQEPLVELVSQLSKLSMEVAALR</sequence>
<reference evidence="1 2" key="1">
    <citation type="submission" date="2017-07" db="EMBL/GenBank/DDBJ databases">
        <authorList>
            <person name="Talla V."/>
            <person name="Backstrom N."/>
        </authorList>
    </citation>
    <scope>NUCLEOTIDE SEQUENCE [LARGE SCALE GENOMIC DNA]</scope>
</reference>
<accession>A0A5E4QJC8</accession>
<organism evidence="1 2">
    <name type="scientific">Leptidea sinapis</name>
    <dbReference type="NCBI Taxonomy" id="189913"/>
    <lineage>
        <taxon>Eukaryota</taxon>
        <taxon>Metazoa</taxon>
        <taxon>Ecdysozoa</taxon>
        <taxon>Arthropoda</taxon>
        <taxon>Hexapoda</taxon>
        <taxon>Insecta</taxon>
        <taxon>Pterygota</taxon>
        <taxon>Neoptera</taxon>
        <taxon>Endopterygota</taxon>
        <taxon>Lepidoptera</taxon>
        <taxon>Glossata</taxon>
        <taxon>Ditrysia</taxon>
        <taxon>Papilionoidea</taxon>
        <taxon>Pieridae</taxon>
        <taxon>Dismorphiinae</taxon>
        <taxon>Leptidea</taxon>
    </lineage>
</organism>
<evidence type="ECO:0000313" key="1">
    <source>
        <dbReference type="EMBL" id="VVC97693.1"/>
    </source>
</evidence>
<dbReference type="Proteomes" id="UP000324832">
    <property type="component" value="Unassembled WGS sequence"/>
</dbReference>
<evidence type="ECO:0000313" key="2">
    <source>
        <dbReference type="Proteomes" id="UP000324832"/>
    </source>
</evidence>
<gene>
    <name evidence="1" type="ORF">LSINAPIS_LOCUS8920</name>
</gene>
<protein>
    <submittedName>
        <fullName evidence="1">Uncharacterized protein</fullName>
    </submittedName>
</protein>
<feature type="non-terminal residue" evidence="1">
    <location>
        <position position="71"/>
    </location>
</feature>
<proteinExistence type="predicted"/>
<keyword evidence="2" id="KW-1185">Reference proteome</keyword>
<dbReference type="EMBL" id="FZQP02003279">
    <property type="protein sequence ID" value="VVC97693.1"/>
    <property type="molecule type" value="Genomic_DNA"/>
</dbReference>
<name>A0A5E4QJC8_9NEOP</name>
<dbReference type="AlphaFoldDB" id="A0A5E4QJC8"/>